<organism evidence="1 2">
    <name type="scientific">Armillaria ostoyae</name>
    <name type="common">Armillaria root rot fungus</name>
    <dbReference type="NCBI Taxonomy" id="47428"/>
    <lineage>
        <taxon>Eukaryota</taxon>
        <taxon>Fungi</taxon>
        <taxon>Dikarya</taxon>
        <taxon>Basidiomycota</taxon>
        <taxon>Agaricomycotina</taxon>
        <taxon>Agaricomycetes</taxon>
        <taxon>Agaricomycetidae</taxon>
        <taxon>Agaricales</taxon>
        <taxon>Marasmiineae</taxon>
        <taxon>Physalacriaceae</taxon>
        <taxon>Armillaria</taxon>
    </lineage>
</organism>
<evidence type="ECO:0000313" key="2">
    <source>
        <dbReference type="Proteomes" id="UP000219338"/>
    </source>
</evidence>
<proteinExistence type="predicted"/>
<dbReference type="EMBL" id="FUEG01000026">
    <property type="protein sequence ID" value="SJL14972.1"/>
    <property type="molecule type" value="Genomic_DNA"/>
</dbReference>
<accession>A0A284S1S4</accession>
<name>A0A284S1S4_ARMOS</name>
<dbReference type="AlphaFoldDB" id="A0A284S1S4"/>
<reference evidence="2" key="1">
    <citation type="journal article" date="2017" name="Nat. Ecol. Evol.">
        <title>Genome expansion and lineage-specific genetic innovations in the forest pathogenic fungi Armillaria.</title>
        <authorList>
            <person name="Sipos G."/>
            <person name="Prasanna A.N."/>
            <person name="Walter M.C."/>
            <person name="O'Connor E."/>
            <person name="Balint B."/>
            <person name="Krizsan K."/>
            <person name="Kiss B."/>
            <person name="Hess J."/>
            <person name="Varga T."/>
            <person name="Slot J."/>
            <person name="Riley R."/>
            <person name="Boka B."/>
            <person name="Rigling D."/>
            <person name="Barry K."/>
            <person name="Lee J."/>
            <person name="Mihaltcheva S."/>
            <person name="LaButti K."/>
            <person name="Lipzen A."/>
            <person name="Waldron R."/>
            <person name="Moloney N.M."/>
            <person name="Sperisen C."/>
            <person name="Kredics L."/>
            <person name="Vagvoelgyi C."/>
            <person name="Patrignani A."/>
            <person name="Fitzpatrick D."/>
            <person name="Nagy I."/>
            <person name="Doyle S."/>
            <person name="Anderson J.B."/>
            <person name="Grigoriev I.V."/>
            <person name="Gueldener U."/>
            <person name="Muensterkoetter M."/>
            <person name="Nagy L.G."/>
        </authorList>
    </citation>
    <scope>NUCLEOTIDE SEQUENCE [LARGE SCALE GENOMIC DNA]</scope>
    <source>
        <strain evidence="2">C18/9</strain>
    </source>
</reference>
<gene>
    <name evidence="1" type="ORF">ARMOST_18449</name>
</gene>
<keyword evidence="2" id="KW-1185">Reference proteome</keyword>
<dbReference type="OrthoDB" id="2985970at2759"/>
<evidence type="ECO:0000313" key="1">
    <source>
        <dbReference type="EMBL" id="SJL14972.1"/>
    </source>
</evidence>
<sequence length="307" mass="34192">MPSNKVFRTSVVRSTAVAMLESFQTINVRWAIYGDLAWHLLCGTTTSGSWRLDVHVMGDSSTLTYATKHLASVDHRFSLASPVADGKATMTYNHDVLNDGSLTKKHQCKVKFVSGPLEDLFIVKDLPLLPIQLLIYRRMESCVCRSEKKLKKCMSEVIAIGEAYLRLPDLPPPEWSITPAERPLFLDHLAKITAEFPETADLFTHLHPGLFPTATIVPTPPSIVLATRSDSTIVLDRDVSSLSAKERKLLTHSETVLTATRTLSFCIRQLGHDCFLAGPGYVPWYIMGSPIVPTVWLLPIVNCFLFI</sequence>
<dbReference type="Proteomes" id="UP000219338">
    <property type="component" value="Unassembled WGS sequence"/>
</dbReference>
<dbReference type="OMA" id="YRRMESC"/>
<protein>
    <submittedName>
        <fullName evidence="1">Uncharacterized protein</fullName>
    </submittedName>
</protein>